<accession>A0AB34K2S5</accession>
<dbReference type="PROSITE" id="PS51205">
    <property type="entry name" value="VPS9"/>
    <property type="match status" value="1"/>
</dbReference>
<dbReference type="AlphaFoldDB" id="A0AB34K2S5"/>
<dbReference type="GO" id="GO:0045022">
    <property type="term" value="P:early endosome to late endosome transport"/>
    <property type="evidence" value="ECO:0007669"/>
    <property type="project" value="TreeGrafter"/>
</dbReference>
<dbReference type="PANTHER" id="PTHR24170:SF1">
    <property type="entry name" value="DOMAIN PROTEIN, PUTATIVE (AFU_ORTHOLOGUE AFUA_1G09870)-RELATED"/>
    <property type="match status" value="1"/>
</dbReference>
<dbReference type="GO" id="GO:0005769">
    <property type="term" value="C:early endosome"/>
    <property type="evidence" value="ECO:0007669"/>
    <property type="project" value="TreeGrafter"/>
</dbReference>
<dbReference type="GO" id="GO:0005770">
    <property type="term" value="C:late endosome"/>
    <property type="evidence" value="ECO:0007669"/>
    <property type="project" value="TreeGrafter"/>
</dbReference>
<feature type="coiled-coil region" evidence="1">
    <location>
        <begin position="91"/>
        <end position="136"/>
    </location>
</feature>
<gene>
    <name evidence="4" type="ORF">AB1Y20_009674</name>
</gene>
<keyword evidence="1" id="KW-0175">Coiled coil</keyword>
<dbReference type="PANTHER" id="PTHR24170">
    <property type="entry name" value="ANKYRIN REPEAT DOMAIN-CONTAINING PROTEIN 27"/>
    <property type="match status" value="1"/>
</dbReference>
<evidence type="ECO:0000256" key="1">
    <source>
        <dbReference type="SAM" id="Coils"/>
    </source>
</evidence>
<dbReference type="GO" id="GO:0000149">
    <property type="term" value="F:SNARE binding"/>
    <property type="evidence" value="ECO:0007669"/>
    <property type="project" value="TreeGrafter"/>
</dbReference>
<feature type="domain" description="VPS9" evidence="3">
    <location>
        <begin position="335"/>
        <end position="508"/>
    </location>
</feature>
<dbReference type="InterPro" id="IPR003123">
    <property type="entry name" value="VPS9"/>
</dbReference>
<comment type="caution">
    <text evidence="4">The sequence shown here is derived from an EMBL/GenBank/DDBJ whole genome shotgun (WGS) entry which is preliminary data.</text>
</comment>
<dbReference type="InterPro" id="IPR051248">
    <property type="entry name" value="UPF0507/Ank_repeat_27"/>
</dbReference>
<dbReference type="Pfam" id="PF02204">
    <property type="entry name" value="VPS9"/>
    <property type="match status" value="1"/>
</dbReference>
<dbReference type="GO" id="GO:0005886">
    <property type="term" value="C:plasma membrane"/>
    <property type="evidence" value="ECO:0007669"/>
    <property type="project" value="TreeGrafter"/>
</dbReference>
<dbReference type="Proteomes" id="UP001515480">
    <property type="component" value="Unassembled WGS sequence"/>
</dbReference>
<protein>
    <recommendedName>
        <fullName evidence="3">VPS9 domain-containing protein</fullName>
    </recommendedName>
</protein>
<feature type="region of interest" description="Disordered" evidence="2">
    <location>
        <begin position="242"/>
        <end position="281"/>
    </location>
</feature>
<feature type="region of interest" description="Disordered" evidence="2">
    <location>
        <begin position="514"/>
        <end position="539"/>
    </location>
</feature>
<organism evidence="4 5">
    <name type="scientific">Prymnesium parvum</name>
    <name type="common">Toxic golden alga</name>
    <dbReference type="NCBI Taxonomy" id="97485"/>
    <lineage>
        <taxon>Eukaryota</taxon>
        <taxon>Haptista</taxon>
        <taxon>Haptophyta</taxon>
        <taxon>Prymnesiophyceae</taxon>
        <taxon>Prymnesiales</taxon>
        <taxon>Prymnesiaceae</taxon>
        <taxon>Prymnesium</taxon>
    </lineage>
</organism>
<dbReference type="EMBL" id="JBGBPQ010000002">
    <property type="protein sequence ID" value="KAL1528319.1"/>
    <property type="molecule type" value="Genomic_DNA"/>
</dbReference>
<evidence type="ECO:0000256" key="2">
    <source>
        <dbReference type="SAM" id="MobiDB-lite"/>
    </source>
</evidence>
<keyword evidence="5" id="KW-1185">Reference proteome</keyword>
<dbReference type="InterPro" id="IPR037191">
    <property type="entry name" value="VPS9_dom_sf"/>
</dbReference>
<sequence>MESPHMLPTRALSDLEVKSMNPAKRFLHWLQHGSSSARGEQQQLDGDASLEPQHSPRYCGLLTRTAGTAAQLAEGAQTDWRGHHAGPALACGSADDAIARFEQRAAQLRAEHRPDLLRLERTLAQLQLALHSTREEREQSPLGSEMDSLDRREACLLRHCERLSLQLDALHAKRLALKDGRVRAARLRALLERCRCVYHDAQIQMHAPQPELQAEFDALVCSPHAREGRLLSRWAAHFLAAAPPPHPRPHSPAADGAAGGRNRALSAPLGGEPPPPPHAEPSAAVTLDFIEYISRLIAAQYSLQRYLPQISLCASRLLLPMVVPPLWQAALSRNARRDRHLAAQQRWLRAMPPKSFAVDPRFCADERPGEAAQVSGAALLSSRWERRGEPRRAAPTQVPAAAARALGDFCYLLVPADMLLCLYRAIQLLHSAAARAASIEPQAIGADALLPLLVWVVIHAELPHAFAAVDFAKQLCTREQTFSELGYYLACFEAAIAFVVGATEASLGAEAAPGGTSSFGWTHPSSRSRTFSGTADPPVTPPDGAAAVGAVEAREQLASFLHEERVVDELVASLTL</sequence>
<evidence type="ECO:0000259" key="3">
    <source>
        <dbReference type="PROSITE" id="PS51205"/>
    </source>
</evidence>
<dbReference type="GO" id="GO:0097422">
    <property type="term" value="C:tubular endosome"/>
    <property type="evidence" value="ECO:0007669"/>
    <property type="project" value="TreeGrafter"/>
</dbReference>
<dbReference type="SUPFAM" id="SSF109993">
    <property type="entry name" value="VPS9 domain"/>
    <property type="match status" value="1"/>
</dbReference>
<name>A0AB34K2S5_PRYPA</name>
<dbReference type="GO" id="GO:0005085">
    <property type="term" value="F:guanyl-nucleotide exchange factor activity"/>
    <property type="evidence" value="ECO:0007669"/>
    <property type="project" value="TreeGrafter"/>
</dbReference>
<dbReference type="GO" id="GO:0030133">
    <property type="term" value="C:transport vesicle"/>
    <property type="evidence" value="ECO:0007669"/>
    <property type="project" value="TreeGrafter"/>
</dbReference>
<dbReference type="SMART" id="SM00167">
    <property type="entry name" value="VPS9"/>
    <property type="match status" value="1"/>
</dbReference>
<reference evidence="4 5" key="1">
    <citation type="journal article" date="2024" name="Science">
        <title>Giant polyketide synthase enzymes in the biosynthesis of giant marine polyether toxins.</title>
        <authorList>
            <person name="Fallon T.R."/>
            <person name="Shende V.V."/>
            <person name="Wierzbicki I.H."/>
            <person name="Pendleton A.L."/>
            <person name="Watervoot N.F."/>
            <person name="Auber R.P."/>
            <person name="Gonzalez D.J."/>
            <person name="Wisecaver J.H."/>
            <person name="Moore B.S."/>
        </authorList>
    </citation>
    <scope>NUCLEOTIDE SEQUENCE [LARGE SCALE GENOMIC DNA]</scope>
    <source>
        <strain evidence="4 5">12B1</strain>
    </source>
</reference>
<feature type="compositionally biased region" description="Polar residues" evidence="2">
    <location>
        <begin position="515"/>
        <end position="532"/>
    </location>
</feature>
<evidence type="ECO:0000313" key="5">
    <source>
        <dbReference type="Proteomes" id="UP001515480"/>
    </source>
</evidence>
<evidence type="ECO:0000313" key="4">
    <source>
        <dbReference type="EMBL" id="KAL1528319.1"/>
    </source>
</evidence>
<proteinExistence type="predicted"/>
<dbReference type="Gene3D" id="1.20.1050.80">
    <property type="entry name" value="VPS9 domain"/>
    <property type="match status" value="1"/>
</dbReference>